<gene>
    <name evidence="10" type="primary">trpF</name>
    <name evidence="12" type="ORF">Q4490_01480</name>
</gene>
<dbReference type="CDD" id="cd00405">
    <property type="entry name" value="PRAI"/>
    <property type="match status" value="1"/>
</dbReference>
<evidence type="ECO:0000313" key="13">
    <source>
        <dbReference type="Proteomes" id="UP001169862"/>
    </source>
</evidence>
<protein>
    <recommendedName>
        <fullName evidence="5 10">N-(5'-phosphoribosyl)anthranilate isomerase</fullName>
        <shortName evidence="10">PRAI</shortName>
        <ecNumber evidence="4 10">5.3.1.24</ecNumber>
    </recommendedName>
</protein>
<dbReference type="EMBL" id="JAUOPG010000001">
    <property type="protein sequence ID" value="MDO6452222.1"/>
    <property type="molecule type" value="Genomic_DNA"/>
</dbReference>
<dbReference type="HAMAP" id="MF_00135">
    <property type="entry name" value="PRAI"/>
    <property type="match status" value="1"/>
</dbReference>
<dbReference type="Proteomes" id="UP001169862">
    <property type="component" value="Unassembled WGS sequence"/>
</dbReference>
<comment type="pathway">
    <text evidence="2 10">Amino-acid biosynthesis; L-tryptophan biosynthesis; L-tryptophan from chorismate: step 3/5.</text>
</comment>
<evidence type="ECO:0000256" key="10">
    <source>
        <dbReference type="HAMAP-Rule" id="MF_00135"/>
    </source>
</evidence>
<dbReference type="FunFam" id="3.20.20.70:FF:000075">
    <property type="entry name" value="Tryptophan biosynthesis protein TRP1"/>
    <property type="match status" value="1"/>
</dbReference>
<name>A0AAW7XDG6_9GAMM</name>
<evidence type="ECO:0000259" key="11">
    <source>
        <dbReference type="Pfam" id="PF00697"/>
    </source>
</evidence>
<dbReference type="Gene3D" id="3.20.20.70">
    <property type="entry name" value="Aldolase class I"/>
    <property type="match status" value="1"/>
</dbReference>
<evidence type="ECO:0000256" key="3">
    <source>
        <dbReference type="ARBA" id="ARBA00007571"/>
    </source>
</evidence>
<comment type="caution">
    <text evidence="12">The sequence shown here is derived from an EMBL/GenBank/DDBJ whole genome shotgun (WGS) entry which is preliminary data.</text>
</comment>
<evidence type="ECO:0000256" key="6">
    <source>
        <dbReference type="ARBA" id="ARBA00022605"/>
    </source>
</evidence>
<proteinExistence type="inferred from homology"/>
<keyword evidence="9 10" id="KW-0413">Isomerase</keyword>
<feature type="domain" description="N-(5'phosphoribosyl) anthranilate isomerase (PRAI)" evidence="11">
    <location>
        <begin position="5"/>
        <end position="200"/>
    </location>
</feature>
<dbReference type="AlphaFoldDB" id="A0AAW7XDG6"/>
<dbReference type="InterPro" id="IPR013785">
    <property type="entry name" value="Aldolase_TIM"/>
</dbReference>
<dbReference type="RefSeq" id="WP_075172340.1">
    <property type="nucleotide sequence ID" value="NZ_CAXPFL010000037.1"/>
</dbReference>
<comment type="catalytic activity">
    <reaction evidence="1 10">
        <text>N-(5-phospho-beta-D-ribosyl)anthranilate = 1-(2-carboxyphenylamino)-1-deoxy-D-ribulose 5-phosphate</text>
        <dbReference type="Rhea" id="RHEA:21540"/>
        <dbReference type="ChEBI" id="CHEBI:18277"/>
        <dbReference type="ChEBI" id="CHEBI:58613"/>
        <dbReference type="EC" id="5.3.1.24"/>
    </reaction>
</comment>
<dbReference type="EC" id="5.3.1.24" evidence="4 10"/>
<evidence type="ECO:0000256" key="5">
    <source>
        <dbReference type="ARBA" id="ARBA00022272"/>
    </source>
</evidence>
<accession>A0AAW7XDG6</accession>
<evidence type="ECO:0000256" key="4">
    <source>
        <dbReference type="ARBA" id="ARBA00012572"/>
    </source>
</evidence>
<dbReference type="GO" id="GO:0000162">
    <property type="term" value="P:L-tryptophan biosynthetic process"/>
    <property type="evidence" value="ECO:0007669"/>
    <property type="project" value="UniProtKB-UniRule"/>
</dbReference>
<dbReference type="InterPro" id="IPR011060">
    <property type="entry name" value="RibuloseP-bd_barrel"/>
</dbReference>
<evidence type="ECO:0000313" key="12">
    <source>
        <dbReference type="EMBL" id="MDO6452222.1"/>
    </source>
</evidence>
<evidence type="ECO:0000256" key="1">
    <source>
        <dbReference type="ARBA" id="ARBA00001164"/>
    </source>
</evidence>
<organism evidence="12 13">
    <name type="scientific">Neptunomonas phycophila</name>
    <dbReference type="NCBI Taxonomy" id="1572645"/>
    <lineage>
        <taxon>Bacteria</taxon>
        <taxon>Pseudomonadati</taxon>
        <taxon>Pseudomonadota</taxon>
        <taxon>Gammaproteobacteria</taxon>
        <taxon>Oceanospirillales</taxon>
        <taxon>Oceanospirillaceae</taxon>
        <taxon>Neptunomonas</taxon>
    </lineage>
</organism>
<keyword evidence="7 10" id="KW-0822">Tryptophan biosynthesis</keyword>
<sequence length="208" mass="22563">MNVRVKICGITRLEDALHAIAAGADALGFVFYEPSPRYITPQAAACIIKQLPPFVATTALFVNAEPALVNTVIDECKIDLLQFHGDEKAAFCEQFSRPYIKALRMKPGVEVDKVAKQYATARGLLLDAYKAGVPGGTGESFNWDMIPCSMRSSIILAGGLDDKNIREAITYVKPYAVDVSGGVEASKGIKSPDKLQRFFDEVACANNE</sequence>
<keyword evidence="8 10" id="KW-0057">Aromatic amino acid biosynthesis</keyword>
<dbReference type="Pfam" id="PF00697">
    <property type="entry name" value="PRAI"/>
    <property type="match status" value="1"/>
</dbReference>
<evidence type="ECO:0000256" key="8">
    <source>
        <dbReference type="ARBA" id="ARBA00023141"/>
    </source>
</evidence>
<dbReference type="SUPFAM" id="SSF51366">
    <property type="entry name" value="Ribulose-phoshate binding barrel"/>
    <property type="match status" value="1"/>
</dbReference>
<dbReference type="NCBIfam" id="NF002298">
    <property type="entry name" value="PRK01222.1-4"/>
    <property type="match status" value="1"/>
</dbReference>
<comment type="similarity">
    <text evidence="3 10">Belongs to the TrpF family.</text>
</comment>
<dbReference type="GO" id="GO:0004640">
    <property type="term" value="F:phosphoribosylanthranilate isomerase activity"/>
    <property type="evidence" value="ECO:0007669"/>
    <property type="project" value="UniProtKB-UniRule"/>
</dbReference>
<evidence type="ECO:0000256" key="7">
    <source>
        <dbReference type="ARBA" id="ARBA00022822"/>
    </source>
</evidence>
<dbReference type="InterPro" id="IPR044643">
    <property type="entry name" value="TrpF_fam"/>
</dbReference>
<evidence type="ECO:0000256" key="2">
    <source>
        <dbReference type="ARBA" id="ARBA00004664"/>
    </source>
</evidence>
<dbReference type="PANTHER" id="PTHR42894">
    <property type="entry name" value="N-(5'-PHOSPHORIBOSYL)ANTHRANILATE ISOMERASE"/>
    <property type="match status" value="1"/>
</dbReference>
<keyword evidence="6 10" id="KW-0028">Amino-acid biosynthesis</keyword>
<dbReference type="PANTHER" id="PTHR42894:SF1">
    <property type="entry name" value="N-(5'-PHOSPHORIBOSYL)ANTHRANILATE ISOMERASE"/>
    <property type="match status" value="1"/>
</dbReference>
<evidence type="ECO:0000256" key="9">
    <source>
        <dbReference type="ARBA" id="ARBA00023235"/>
    </source>
</evidence>
<dbReference type="InterPro" id="IPR001240">
    <property type="entry name" value="PRAI_dom"/>
</dbReference>
<reference evidence="12" key="1">
    <citation type="submission" date="2023-07" db="EMBL/GenBank/DDBJ databases">
        <title>Genome content predicts the carbon catabolic preferences of heterotrophic bacteria.</title>
        <authorList>
            <person name="Gralka M."/>
        </authorList>
    </citation>
    <scope>NUCLEOTIDE SEQUENCE</scope>
    <source>
        <strain evidence="12">I2M16</strain>
    </source>
</reference>